<keyword evidence="1" id="KW-1133">Transmembrane helix</keyword>
<dbReference type="GeneID" id="8509242"/>
<organism evidence="2 3">
    <name type="scientific">Blastomyces gilchristii (strain SLH14081)</name>
    <name type="common">Blastomyces dermatitidis</name>
    <dbReference type="NCBI Taxonomy" id="559298"/>
    <lineage>
        <taxon>Eukaryota</taxon>
        <taxon>Fungi</taxon>
        <taxon>Dikarya</taxon>
        <taxon>Ascomycota</taxon>
        <taxon>Pezizomycotina</taxon>
        <taxon>Eurotiomycetes</taxon>
        <taxon>Eurotiomycetidae</taxon>
        <taxon>Onygenales</taxon>
        <taxon>Ajellomycetaceae</taxon>
        <taxon>Blastomyces</taxon>
    </lineage>
</organism>
<keyword evidence="3" id="KW-1185">Reference proteome</keyword>
<keyword evidence="1" id="KW-0812">Transmembrane</keyword>
<accession>A0A179UQ74</accession>
<dbReference type="Proteomes" id="UP000002038">
    <property type="component" value="Unassembled WGS sequence"/>
</dbReference>
<reference evidence="3" key="1">
    <citation type="journal article" date="2015" name="PLoS Genet.">
        <title>The dynamic genome and transcriptome of the human fungal pathogen Blastomyces and close relative Emmonsia.</title>
        <authorList>
            <person name="Munoz J.F."/>
            <person name="Gauthier G.M."/>
            <person name="Desjardins C.A."/>
            <person name="Gallo J.E."/>
            <person name="Holder J."/>
            <person name="Sullivan T.D."/>
            <person name="Marty A.J."/>
            <person name="Carmen J.C."/>
            <person name="Chen Z."/>
            <person name="Ding L."/>
            <person name="Gujja S."/>
            <person name="Magrini V."/>
            <person name="Misas E."/>
            <person name="Mitreva M."/>
            <person name="Priest M."/>
            <person name="Saif S."/>
            <person name="Whiston E.A."/>
            <person name="Young S."/>
            <person name="Zeng Q."/>
            <person name="Goldman W.E."/>
            <person name="Mardis E.R."/>
            <person name="Taylor J.W."/>
            <person name="McEwen J.G."/>
            <person name="Clay O.K."/>
            <person name="Klein B.S."/>
            <person name="Cuomo C.A."/>
        </authorList>
    </citation>
    <scope>NUCLEOTIDE SEQUENCE [LARGE SCALE GENOMIC DNA]</scope>
    <source>
        <strain evidence="3">SLH14081</strain>
    </source>
</reference>
<protein>
    <submittedName>
        <fullName evidence="2">Uncharacterized protein</fullName>
    </submittedName>
</protein>
<name>A0A179UQ74_BLAGS</name>
<dbReference type="EMBL" id="GG657459">
    <property type="protein sequence ID" value="OAT10164.1"/>
    <property type="molecule type" value="Genomic_DNA"/>
</dbReference>
<dbReference type="RefSeq" id="XP_002623662.1">
    <property type="nucleotide sequence ID" value="XM_002623616.1"/>
</dbReference>
<feature type="transmembrane region" description="Helical" evidence="1">
    <location>
        <begin position="20"/>
        <end position="36"/>
    </location>
</feature>
<sequence length="113" mass="12661">MATTDRTTPEVSQMTRRWGNVVYMPCMALFMGGIIFRRTMTSGTNQQRSYLAPSTGIRRFTSNDRCFSAMAPCWDILPAGINHYHHRDFSVGQGSSQNLRHALMLGASAKSNQ</sequence>
<dbReference type="AlphaFoldDB" id="A0A179UQ74"/>
<keyword evidence="1" id="KW-0472">Membrane</keyword>
<proteinExistence type="predicted"/>
<evidence type="ECO:0000256" key="1">
    <source>
        <dbReference type="SAM" id="Phobius"/>
    </source>
</evidence>
<evidence type="ECO:0000313" key="3">
    <source>
        <dbReference type="Proteomes" id="UP000002038"/>
    </source>
</evidence>
<dbReference type="VEuPathDB" id="FungiDB:BDBG_05836"/>
<gene>
    <name evidence="2" type="ORF">BDBG_05836</name>
</gene>
<dbReference type="KEGG" id="bgh:BDBG_05836"/>
<evidence type="ECO:0000313" key="2">
    <source>
        <dbReference type="EMBL" id="OAT10164.1"/>
    </source>
</evidence>